<comment type="caution">
    <text evidence="1">The sequence shown here is derived from an EMBL/GenBank/DDBJ whole genome shotgun (WGS) entry which is preliminary data.</text>
</comment>
<reference evidence="1" key="1">
    <citation type="submission" date="2023-02" db="EMBL/GenBank/DDBJ databases">
        <title>Description of Herbaspirillum huttiense subsp. nephrolepsisexaltata and Herbaspirillum huttiense subsp. lycopersicon.</title>
        <authorList>
            <person name="Poudel M."/>
            <person name="Sharma A."/>
            <person name="Goss E."/>
            <person name="Tapia J.H."/>
            <person name="Harmon C.M."/>
            <person name="Jones J.B."/>
        </authorList>
    </citation>
    <scope>NUCLEOTIDE SEQUENCE</scope>
    <source>
        <strain evidence="1">NC40101</strain>
    </source>
</reference>
<proteinExistence type="predicted"/>
<dbReference type="Pfam" id="PF05488">
    <property type="entry name" value="PAAR_motif"/>
    <property type="match status" value="1"/>
</dbReference>
<organism evidence="1">
    <name type="scientific">Herbaspirillum huttiense subsp. nephrolepidis</name>
    <dbReference type="NCBI Taxonomy" id="3075126"/>
    <lineage>
        <taxon>Bacteria</taxon>
        <taxon>Pseudomonadati</taxon>
        <taxon>Pseudomonadota</taxon>
        <taxon>Betaproteobacteria</taxon>
        <taxon>Burkholderiales</taxon>
        <taxon>Oxalobacteraceae</taxon>
        <taxon>Herbaspirillum</taxon>
    </lineage>
</organism>
<gene>
    <name evidence="1" type="ORF">RJN63_27180</name>
</gene>
<accession>A0AAE4K9A0</accession>
<protein>
    <submittedName>
        <fullName evidence="1">PAAR domain-containing protein</fullName>
    </submittedName>
</protein>
<dbReference type="GeneID" id="90164082"/>
<dbReference type="AlphaFoldDB" id="A0AAE4K9A0"/>
<dbReference type="Gene3D" id="2.60.200.60">
    <property type="match status" value="1"/>
</dbReference>
<sequence>MRGIIRLGDSTSHGGKVVTGQDKSIVMGRAVACVGDHCSCPISGHHDCVIVEGDPNVLIDGKAVAFEGHKTSCGASLISSMESSGRTA</sequence>
<dbReference type="RefSeq" id="WP_034329955.1">
    <property type="nucleotide sequence ID" value="NZ_JAVLSM010000016.1"/>
</dbReference>
<name>A0AAE4K9A0_9BURK</name>
<dbReference type="EMBL" id="JAVRAA010000024">
    <property type="protein sequence ID" value="MDT0340543.1"/>
    <property type="molecule type" value="Genomic_DNA"/>
</dbReference>
<evidence type="ECO:0000313" key="1">
    <source>
        <dbReference type="EMBL" id="MDT0340543.1"/>
    </source>
</evidence>
<dbReference type="InterPro" id="IPR008727">
    <property type="entry name" value="PAAR_motif"/>
</dbReference>
<dbReference type="CDD" id="cd14744">
    <property type="entry name" value="PAAR_CT_2"/>
    <property type="match status" value="1"/>
</dbReference>